<evidence type="ECO:0000256" key="15">
    <source>
        <dbReference type="RuleBase" id="RU003518"/>
    </source>
</evidence>
<keyword evidence="12" id="KW-0325">Glycoprotein</keyword>
<evidence type="ECO:0000256" key="4">
    <source>
        <dbReference type="ARBA" id="ARBA00014714"/>
    </source>
</evidence>
<comment type="function">
    <text evidence="16">Cell surface proteoglycan.</text>
</comment>
<accession>A0AB34GQ62</accession>
<dbReference type="GO" id="GO:0098552">
    <property type="term" value="C:side of membrane"/>
    <property type="evidence" value="ECO:0007669"/>
    <property type="project" value="UniProtKB-KW"/>
</dbReference>
<keyword evidence="19" id="KW-1185">Reference proteome</keyword>
<evidence type="ECO:0000256" key="14">
    <source>
        <dbReference type="ARBA" id="ARBA00023288"/>
    </source>
</evidence>
<keyword evidence="7 16" id="KW-0336">GPI-anchor</keyword>
<evidence type="ECO:0000256" key="6">
    <source>
        <dbReference type="ARBA" id="ARBA00022525"/>
    </source>
</evidence>
<organism evidence="18 19">
    <name type="scientific">Eschrichtius robustus</name>
    <name type="common">California gray whale</name>
    <name type="synonym">Eschrichtius gibbosus</name>
    <dbReference type="NCBI Taxonomy" id="9764"/>
    <lineage>
        <taxon>Eukaryota</taxon>
        <taxon>Metazoa</taxon>
        <taxon>Chordata</taxon>
        <taxon>Craniata</taxon>
        <taxon>Vertebrata</taxon>
        <taxon>Euteleostomi</taxon>
        <taxon>Mammalia</taxon>
        <taxon>Eutheria</taxon>
        <taxon>Laurasiatheria</taxon>
        <taxon>Artiodactyla</taxon>
        <taxon>Whippomorpha</taxon>
        <taxon>Cetacea</taxon>
        <taxon>Mysticeti</taxon>
        <taxon>Eschrichtiidae</taxon>
        <taxon>Eschrichtius</taxon>
    </lineage>
</organism>
<evidence type="ECO:0000256" key="17">
    <source>
        <dbReference type="SAM" id="MobiDB-lite"/>
    </source>
</evidence>
<evidence type="ECO:0000313" key="19">
    <source>
        <dbReference type="Proteomes" id="UP001159641"/>
    </source>
</evidence>
<dbReference type="InterPro" id="IPR019803">
    <property type="entry name" value="Glypican_CS"/>
</dbReference>
<dbReference type="GO" id="GO:1905475">
    <property type="term" value="P:regulation of protein localization to membrane"/>
    <property type="evidence" value="ECO:0007669"/>
    <property type="project" value="TreeGrafter"/>
</dbReference>
<dbReference type="Pfam" id="PF01153">
    <property type="entry name" value="Glypican"/>
    <property type="match status" value="2"/>
</dbReference>
<evidence type="ECO:0000256" key="11">
    <source>
        <dbReference type="ARBA" id="ARBA00023157"/>
    </source>
</evidence>
<name>A0AB34GQ62_ESCRO</name>
<gene>
    <name evidence="18" type="ORF">J1605_010922</name>
</gene>
<dbReference type="GO" id="GO:0045202">
    <property type="term" value="C:synapse"/>
    <property type="evidence" value="ECO:0007669"/>
    <property type="project" value="TreeGrafter"/>
</dbReference>
<feature type="region of interest" description="Disordered" evidence="17">
    <location>
        <begin position="765"/>
        <end position="814"/>
    </location>
</feature>
<evidence type="ECO:0000256" key="5">
    <source>
        <dbReference type="ARBA" id="ARBA00022475"/>
    </source>
</evidence>
<dbReference type="GO" id="GO:0005886">
    <property type="term" value="C:plasma membrane"/>
    <property type="evidence" value="ECO:0007669"/>
    <property type="project" value="UniProtKB-SubCell"/>
</dbReference>
<dbReference type="EMBL" id="JAIQCJ010002141">
    <property type="protein sequence ID" value="KAJ8781664.1"/>
    <property type="molecule type" value="Genomic_DNA"/>
</dbReference>
<dbReference type="PROSITE" id="PS01207">
    <property type="entry name" value="GLYPICAN"/>
    <property type="match status" value="1"/>
</dbReference>
<keyword evidence="6" id="KW-0964">Secreted</keyword>
<keyword evidence="11" id="KW-1015">Disulfide bond</keyword>
<dbReference type="InterPro" id="IPR001863">
    <property type="entry name" value="Glypican"/>
</dbReference>
<dbReference type="PANTHER" id="PTHR10822:SF8">
    <property type="entry name" value="GLYPICAN-1"/>
    <property type="match status" value="1"/>
</dbReference>
<dbReference type="GO" id="GO:0016477">
    <property type="term" value="P:cell migration"/>
    <property type="evidence" value="ECO:0007669"/>
    <property type="project" value="TreeGrafter"/>
</dbReference>
<keyword evidence="5" id="KW-1003">Cell membrane</keyword>
<dbReference type="GO" id="GO:0005576">
    <property type="term" value="C:extracellular region"/>
    <property type="evidence" value="ECO:0007669"/>
    <property type="project" value="UniProtKB-SubCell"/>
</dbReference>
<keyword evidence="8" id="KW-0732">Signal</keyword>
<keyword evidence="13 16" id="KW-0357">Heparan sulfate</keyword>
<evidence type="ECO:0000256" key="13">
    <source>
        <dbReference type="ARBA" id="ARBA00023207"/>
    </source>
</evidence>
<evidence type="ECO:0000256" key="10">
    <source>
        <dbReference type="ARBA" id="ARBA00023136"/>
    </source>
</evidence>
<comment type="similarity">
    <text evidence="3 15">Belongs to the glypican family.</text>
</comment>
<reference evidence="18 19" key="1">
    <citation type="submission" date="2022-11" db="EMBL/GenBank/DDBJ databases">
        <title>Whole genome sequence of Eschrichtius robustus ER-17-0199.</title>
        <authorList>
            <person name="Bruniche-Olsen A."/>
            <person name="Black A.N."/>
            <person name="Fields C.J."/>
            <person name="Walden K."/>
            <person name="Dewoody J.A."/>
        </authorList>
    </citation>
    <scope>NUCLEOTIDE SEQUENCE [LARGE SCALE GENOMIC DNA]</scope>
    <source>
        <strain evidence="18">ER-17-0199</strain>
        <tissue evidence="18">Blubber</tissue>
    </source>
</reference>
<evidence type="ECO:0000256" key="7">
    <source>
        <dbReference type="ARBA" id="ARBA00022622"/>
    </source>
</evidence>
<evidence type="ECO:0000256" key="9">
    <source>
        <dbReference type="ARBA" id="ARBA00022974"/>
    </source>
</evidence>
<protein>
    <recommendedName>
        <fullName evidence="4">Glypican-1</fullName>
    </recommendedName>
</protein>
<dbReference type="Proteomes" id="UP001159641">
    <property type="component" value="Unassembled WGS sequence"/>
</dbReference>
<evidence type="ECO:0000256" key="3">
    <source>
        <dbReference type="ARBA" id="ARBA00010260"/>
    </source>
</evidence>
<sequence>MGDLRVQRRVHTPEGAQCVLPGGCGSHSRAPADLCPGCPDGPLPTGEHLRICPQGYTCCTSEMEENLANRSRAELETALLDSGRALQATLAAQLRGFDGTGLALATSWPGAGELSVRTEMGGQDGAAGWGHEEFGAPAMALEPPGQLCVSVIYSQPLTSSLVVSGPLNKGRWDDVVTLTAGTSEGMAGAGPLVPPPTPRVLSTCPSVCHFPPRASAPLSCLLWLPPCLVPREQSLPGHQRQGSQSLCLKCAWDLRLAGPRVAVFQDAGPTLTHHTFWAGCQGPGSEQDPAQKMGLGAGHGIGGPMTTPCAAGLVTELQTAHLGQRLGWGPGPGVPRQELDGNLDCPLLPTVPTWGAAGAQQELREGLGWDHFQRLLNDSERALQEAFPGAFGELYVQNAKAFRDLYTELRLYYRGANLHLEETLAEFWARLLERLFRQLHPQLLLPDDYLDCLGKQAEPLRPFGEAPRELRLRATRAFVAARAFVQGLGVASDVVRKVAQVPLSPECSRSVMKLVYCAHCLGVPGARPCPDYCRNVLKGCLANQADLDAEWRNLLDSMVLITDKFWGLTGADSVIGGVHLWLAEAIGALQDSSDTLTAKVIQGCGNPKVNPQGPEPEEKRRRGKLALPERPPTGTLQKLVSEAKAQLRDAQDFWISLPGTLCSEKLAMSAASDDRCWNGVAKGRYLPEVMGDGLANQINNPEVEVDITKPDMTIRQQIMQLKITTNRLRSAYNGNDVDFQDARRGGPTALVVPRAGQARWSLLSLPGDDGSGSGSGEGCPDNECGRRISKKGSSSRTPLSHALPGLSEQGGQKTSATGCPRPCTCLLLLSVLTLVLSAARPRWR</sequence>
<evidence type="ECO:0000256" key="12">
    <source>
        <dbReference type="ARBA" id="ARBA00023180"/>
    </source>
</evidence>
<evidence type="ECO:0000313" key="18">
    <source>
        <dbReference type="EMBL" id="KAJ8781664.1"/>
    </source>
</evidence>
<dbReference type="GO" id="GO:0009986">
    <property type="term" value="C:cell surface"/>
    <property type="evidence" value="ECO:0007669"/>
    <property type="project" value="TreeGrafter"/>
</dbReference>
<evidence type="ECO:0000256" key="16">
    <source>
        <dbReference type="RuleBase" id="RU003519"/>
    </source>
</evidence>
<keyword evidence="9 16" id="KW-0654">Proteoglycan</keyword>
<comment type="caution">
    <text evidence="18">The sequence shown here is derived from an EMBL/GenBank/DDBJ whole genome shotgun (WGS) entry which is preliminary data.</text>
</comment>
<dbReference type="GO" id="GO:0017134">
    <property type="term" value="F:fibroblast growth factor binding"/>
    <property type="evidence" value="ECO:0007669"/>
    <property type="project" value="TreeGrafter"/>
</dbReference>
<comment type="subcellular location">
    <subcellularLocation>
        <location evidence="2">Cell membrane</location>
        <topology evidence="2">Lipid-anchor</topology>
        <topology evidence="2">GPI-anchor</topology>
        <orientation evidence="2">Extracellular side</orientation>
    </subcellularLocation>
    <subcellularLocation>
        <location evidence="1">Secreted</location>
        <location evidence="1">Extracellular space</location>
    </subcellularLocation>
</comment>
<evidence type="ECO:0000256" key="8">
    <source>
        <dbReference type="ARBA" id="ARBA00022729"/>
    </source>
</evidence>
<proteinExistence type="inferred from homology"/>
<evidence type="ECO:0000256" key="2">
    <source>
        <dbReference type="ARBA" id="ARBA00004471"/>
    </source>
</evidence>
<dbReference type="GO" id="GO:0040037">
    <property type="term" value="P:negative regulation of fibroblast growth factor receptor signaling pathway"/>
    <property type="evidence" value="ECO:0007669"/>
    <property type="project" value="TreeGrafter"/>
</dbReference>
<dbReference type="PANTHER" id="PTHR10822">
    <property type="entry name" value="GLYPICAN"/>
    <property type="match status" value="1"/>
</dbReference>
<dbReference type="AlphaFoldDB" id="A0AB34GQ62"/>
<feature type="region of interest" description="Disordered" evidence="17">
    <location>
        <begin position="604"/>
        <end position="633"/>
    </location>
</feature>
<keyword evidence="10 16" id="KW-0472">Membrane</keyword>
<evidence type="ECO:0000256" key="1">
    <source>
        <dbReference type="ARBA" id="ARBA00004239"/>
    </source>
</evidence>
<keyword evidence="14 16" id="KW-0449">Lipoprotein</keyword>